<dbReference type="InterPro" id="IPR011101">
    <property type="entry name" value="DUF5131"/>
</dbReference>
<dbReference type="HOGENOM" id="CLU_054184_0_0_7"/>
<gene>
    <name evidence="1" type="ORF">Desaf_1947</name>
</gene>
<evidence type="ECO:0000313" key="1">
    <source>
        <dbReference type="EMBL" id="EGJ50276.1"/>
    </source>
</evidence>
<keyword evidence="2" id="KW-1185">Reference proteome</keyword>
<dbReference type="RefSeq" id="WP_014260028.1">
    <property type="nucleotide sequence ID" value="NC_016629.1"/>
</dbReference>
<accession>F3Z332</accession>
<name>F3Z332_DESAF</name>
<reference evidence="1 2" key="1">
    <citation type="journal article" date="2011" name="J. Bacteriol.">
        <title>Genome sequence of the mercury-methylating and pleomorphic Desulfovibrio africanus Strain Walvis Bay.</title>
        <authorList>
            <person name="Brown S.D."/>
            <person name="Wall J.D."/>
            <person name="Kucken A.M."/>
            <person name="Gilmour C.C."/>
            <person name="Podar M."/>
            <person name="Brandt C.C."/>
            <person name="Teshima H."/>
            <person name="Detter J.C."/>
            <person name="Han C.S."/>
            <person name="Land M.L."/>
            <person name="Lucas S."/>
            <person name="Han J."/>
            <person name="Pennacchio L."/>
            <person name="Nolan M."/>
            <person name="Pitluck S."/>
            <person name="Woyke T."/>
            <person name="Goodwin L."/>
            <person name="Palumbo A.V."/>
            <person name="Elias D.A."/>
        </authorList>
    </citation>
    <scope>NUCLEOTIDE SEQUENCE [LARGE SCALE GENOMIC DNA]</scope>
    <source>
        <strain evidence="1 2">Walvis Bay</strain>
    </source>
</reference>
<sequence length="363" mass="40880">MADNSRIEWTDATYNPIVGCSKASEGCQHCYAERMAHRLNSNPKTPQYWDLVVPAATNSKPWLEGTRWAGITRLVEDALDQPLRWKRPRRIFVCSMGDLFHETVQEEWLDRVFAVMDRARRHTFLVLTKRPARMLEYITSRRQTPAFTGRNFAFLMGARSPASGAPAHVPWPLPNVWLGVTAENQKRADERVPLLLNTPAAVRFVSVEPMLEDVDLTRIRLGDAVSYDALRGIKLAPGAEMHQQAKLDWVICGGETGPGARPMHPDWARSLRDQCVAAEVPFFFKQWGEWCPAESLWEASTLQNGVFASSQVACDSEGRHYLTDNPKGHWFEDSYYSERVGTKAAGNALDGEIIEQLPEVGNG</sequence>
<dbReference type="STRING" id="690850.Desaf_1947"/>
<dbReference type="Proteomes" id="UP000007844">
    <property type="component" value="Chromosome"/>
</dbReference>
<dbReference type="AlphaFoldDB" id="F3Z332"/>
<proteinExistence type="predicted"/>
<evidence type="ECO:0000313" key="2">
    <source>
        <dbReference type="Proteomes" id="UP000007844"/>
    </source>
</evidence>
<dbReference type="Pfam" id="PF07505">
    <property type="entry name" value="DUF5131"/>
    <property type="match status" value="1"/>
</dbReference>
<protein>
    <submittedName>
        <fullName evidence="1">Gp37Gp68 family protein</fullName>
    </submittedName>
</protein>
<dbReference type="eggNOG" id="COG4422">
    <property type="taxonomic scope" value="Bacteria"/>
</dbReference>
<dbReference type="KEGG" id="daf:Desaf_1947"/>
<dbReference type="EMBL" id="CP003221">
    <property type="protein sequence ID" value="EGJ50276.1"/>
    <property type="molecule type" value="Genomic_DNA"/>
</dbReference>
<organism evidence="1 2">
    <name type="scientific">Desulfocurvibacter africanus subsp. africanus str. Walvis Bay</name>
    <dbReference type="NCBI Taxonomy" id="690850"/>
    <lineage>
        <taxon>Bacteria</taxon>
        <taxon>Pseudomonadati</taxon>
        <taxon>Thermodesulfobacteriota</taxon>
        <taxon>Desulfovibrionia</taxon>
        <taxon>Desulfovibrionales</taxon>
        <taxon>Desulfovibrionaceae</taxon>
        <taxon>Desulfocurvibacter</taxon>
    </lineage>
</organism>